<dbReference type="Gene3D" id="3.40.50.720">
    <property type="entry name" value="NAD(P)-binding Rossmann-like Domain"/>
    <property type="match status" value="1"/>
</dbReference>
<dbReference type="Proteomes" id="UP000801428">
    <property type="component" value="Unassembled WGS sequence"/>
</dbReference>
<dbReference type="InterPro" id="IPR051911">
    <property type="entry name" value="SDR_oxidoreductase"/>
</dbReference>
<reference evidence="5" key="1">
    <citation type="submission" date="2019-04" db="EMBL/GenBank/DDBJ databases">
        <title>Sequencing of skin fungus with MAO and IRED activity.</title>
        <authorList>
            <person name="Marsaioli A.J."/>
            <person name="Bonatto J.M.C."/>
            <person name="Reis Junior O."/>
        </authorList>
    </citation>
    <scope>NUCLEOTIDE SEQUENCE</scope>
    <source>
        <strain evidence="5">30M1</strain>
    </source>
</reference>
<dbReference type="InterPro" id="IPR002347">
    <property type="entry name" value="SDR_fam"/>
</dbReference>
<accession>A0A9P4T921</accession>
<name>A0A9P4T921_CURKU</name>
<evidence type="ECO:0000256" key="2">
    <source>
        <dbReference type="ARBA" id="ARBA00022857"/>
    </source>
</evidence>
<dbReference type="OrthoDB" id="1274115at2759"/>
<dbReference type="EMBL" id="SWKU01000018">
    <property type="protein sequence ID" value="KAF2998922.1"/>
    <property type="molecule type" value="Genomic_DNA"/>
</dbReference>
<dbReference type="PANTHER" id="PTHR43976:SF16">
    <property type="entry name" value="SHORT-CHAIN DEHYDROGENASE_REDUCTASE FAMILY PROTEIN"/>
    <property type="match status" value="1"/>
</dbReference>
<comment type="caution">
    <text evidence="5">The sequence shown here is derived from an EMBL/GenBank/DDBJ whole genome shotgun (WGS) entry which is preliminary data.</text>
</comment>
<dbReference type="GO" id="GO:0016491">
    <property type="term" value="F:oxidoreductase activity"/>
    <property type="evidence" value="ECO:0007669"/>
    <property type="project" value="UniProtKB-KW"/>
</dbReference>
<comment type="similarity">
    <text evidence="1 4">Belongs to the short-chain dehydrogenases/reductases (SDR) family.</text>
</comment>
<dbReference type="PRINTS" id="PR00081">
    <property type="entry name" value="GDHRDH"/>
</dbReference>
<dbReference type="PANTHER" id="PTHR43976">
    <property type="entry name" value="SHORT CHAIN DEHYDROGENASE"/>
    <property type="match status" value="1"/>
</dbReference>
<evidence type="ECO:0008006" key="7">
    <source>
        <dbReference type="Google" id="ProtNLM"/>
    </source>
</evidence>
<gene>
    <name evidence="5" type="ORF">E8E13_006124</name>
</gene>
<evidence type="ECO:0000313" key="5">
    <source>
        <dbReference type="EMBL" id="KAF2998922.1"/>
    </source>
</evidence>
<dbReference type="PRINTS" id="PR00080">
    <property type="entry name" value="SDRFAMILY"/>
</dbReference>
<evidence type="ECO:0000313" key="6">
    <source>
        <dbReference type="Proteomes" id="UP000801428"/>
    </source>
</evidence>
<sequence>MAPRVFLITGTSTGFGEELVKVVLKNGDHVVATARNSSKLKFDDANDSNSLLVDLDVTDKSSIDKAFDAAVKKFKRVDVVVNNAGYGLNGPFETLSDSQMRTQMDINFFGLIDVTRKALEVMRELKTGGVIQQVTSIGGQIGVPSFSIYCASKWAVEGFTEALSKELKPEWGIKLTCIEPGGFRTDWSGRSMQFGEVKNDAYDHIDPKKNAQNRHHTQAGDPAKAAKVFYDLAVMKDPPLRCAVGTDAFKAMTAKVDATKENVEKFKDWTNSTDVDGYQAPN</sequence>
<dbReference type="PROSITE" id="PS00061">
    <property type="entry name" value="ADH_SHORT"/>
    <property type="match status" value="1"/>
</dbReference>
<dbReference type="CDD" id="cd05374">
    <property type="entry name" value="17beta-HSD-like_SDR_c"/>
    <property type="match status" value="1"/>
</dbReference>
<evidence type="ECO:0000256" key="4">
    <source>
        <dbReference type="RuleBase" id="RU000363"/>
    </source>
</evidence>
<evidence type="ECO:0000256" key="1">
    <source>
        <dbReference type="ARBA" id="ARBA00006484"/>
    </source>
</evidence>
<dbReference type="SUPFAM" id="SSF51735">
    <property type="entry name" value="NAD(P)-binding Rossmann-fold domains"/>
    <property type="match status" value="1"/>
</dbReference>
<keyword evidence="2" id="KW-0521">NADP</keyword>
<dbReference type="AlphaFoldDB" id="A0A9P4T921"/>
<dbReference type="Pfam" id="PF00106">
    <property type="entry name" value="adh_short"/>
    <property type="match status" value="1"/>
</dbReference>
<keyword evidence="3" id="KW-0560">Oxidoreductase</keyword>
<keyword evidence="6" id="KW-1185">Reference proteome</keyword>
<dbReference type="InterPro" id="IPR020904">
    <property type="entry name" value="Sc_DH/Rdtase_CS"/>
</dbReference>
<proteinExistence type="inferred from homology"/>
<protein>
    <recommendedName>
        <fullName evidence="7">NAD(P)-binding protein</fullName>
    </recommendedName>
</protein>
<organism evidence="5 6">
    <name type="scientific">Curvularia kusanoi</name>
    <name type="common">Cochliobolus kusanoi</name>
    <dbReference type="NCBI Taxonomy" id="90978"/>
    <lineage>
        <taxon>Eukaryota</taxon>
        <taxon>Fungi</taxon>
        <taxon>Dikarya</taxon>
        <taxon>Ascomycota</taxon>
        <taxon>Pezizomycotina</taxon>
        <taxon>Dothideomycetes</taxon>
        <taxon>Pleosporomycetidae</taxon>
        <taxon>Pleosporales</taxon>
        <taxon>Pleosporineae</taxon>
        <taxon>Pleosporaceae</taxon>
        <taxon>Curvularia</taxon>
    </lineage>
</organism>
<dbReference type="InterPro" id="IPR036291">
    <property type="entry name" value="NAD(P)-bd_dom_sf"/>
</dbReference>
<evidence type="ECO:0000256" key="3">
    <source>
        <dbReference type="ARBA" id="ARBA00023002"/>
    </source>
</evidence>